<dbReference type="InterPro" id="IPR011611">
    <property type="entry name" value="PfkB_dom"/>
</dbReference>
<comment type="subcellular location">
    <subcellularLocation>
        <location evidence="13">Cytoplasm</location>
    </subcellularLocation>
    <subcellularLocation>
        <location evidence="13">Nucleus</location>
    </subcellularLocation>
</comment>
<feature type="binding site" evidence="13">
    <location>
        <position position="251"/>
    </location>
    <ligand>
        <name>K(+)</name>
        <dbReference type="ChEBI" id="CHEBI:29103"/>
    </ligand>
</feature>
<dbReference type="OrthoDB" id="415590at2759"/>
<dbReference type="PRINTS" id="PR00990">
    <property type="entry name" value="RIBOKINASE"/>
</dbReference>
<gene>
    <name evidence="15" type="ORF">BV898_10853</name>
</gene>
<feature type="binding site" evidence="13">
    <location>
        <position position="255"/>
    </location>
    <ligand>
        <name>substrate</name>
    </ligand>
</feature>
<keyword evidence="9 13" id="KW-0067">ATP-binding</keyword>
<comment type="caution">
    <text evidence="13">Lacks conserved residue(s) required for the propagation of feature annotation.</text>
</comment>
<comment type="pathway">
    <text evidence="13">Carbohydrate metabolism; D-ribose degradation; D-ribose 5-phosphate from beta-D-ribopyranose: step 2/2.</text>
</comment>
<feature type="binding site" evidence="13">
    <location>
        <begin position="221"/>
        <end position="226"/>
    </location>
    <ligand>
        <name>ATP</name>
        <dbReference type="ChEBI" id="CHEBI:30616"/>
    </ligand>
</feature>
<dbReference type="CDD" id="cd01174">
    <property type="entry name" value="ribokinase"/>
    <property type="match status" value="1"/>
</dbReference>
<keyword evidence="4 13" id="KW-0963">Cytoplasm</keyword>
<feature type="binding site" evidence="13">
    <location>
        <begin position="11"/>
        <end position="13"/>
    </location>
    <ligand>
        <name>substrate</name>
    </ligand>
</feature>
<name>A0A1W0WIE6_HYPEX</name>
<evidence type="ECO:0000256" key="10">
    <source>
        <dbReference type="ARBA" id="ARBA00022842"/>
    </source>
</evidence>
<evidence type="ECO:0000256" key="4">
    <source>
        <dbReference type="ARBA" id="ARBA00022490"/>
    </source>
</evidence>
<feature type="binding site" evidence="13">
    <location>
        <position position="249"/>
    </location>
    <ligand>
        <name>K(+)</name>
        <dbReference type="ChEBI" id="CHEBI:29103"/>
    </ligand>
</feature>
<dbReference type="EMBL" id="MTYJ01000096">
    <property type="protein sequence ID" value="OQV14949.1"/>
    <property type="molecule type" value="Genomic_DNA"/>
</dbReference>
<dbReference type="GO" id="GO:0005829">
    <property type="term" value="C:cytosol"/>
    <property type="evidence" value="ECO:0007669"/>
    <property type="project" value="TreeGrafter"/>
</dbReference>
<evidence type="ECO:0000256" key="8">
    <source>
        <dbReference type="ARBA" id="ARBA00022777"/>
    </source>
</evidence>
<comment type="activity regulation">
    <text evidence="13">Activated by a monovalent cation that binds near, but not in, the active site. The most likely occupant of the site in vivo is potassium. Ion binding induces a conformational change that may alter substrate affinity.</text>
</comment>
<dbReference type="GO" id="GO:0005634">
    <property type="term" value="C:nucleus"/>
    <property type="evidence" value="ECO:0007669"/>
    <property type="project" value="UniProtKB-SubCell"/>
</dbReference>
<evidence type="ECO:0000256" key="3">
    <source>
        <dbReference type="ARBA" id="ARBA00016943"/>
    </source>
</evidence>
<evidence type="ECO:0000313" key="16">
    <source>
        <dbReference type="Proteomes" id="UP000192578"/>
    </source>
</evidence>
<sequence length="309" mass="33090">MVDVVVVGSLMIDLVSVVDRIPKLGETIHGRSFQQNFGGKGANQCVAAGRLGASVALIGNVGDDQYGTQYLAELKNNSINTEFVQQVSGCNTGIASIWVDGKGQNSIIITANANERLTIEDVTRAESLIKTAKIVICQLEVPQEVTLAALKMAKKHNVRSIFNPAPAVKDLSTTFLQYTDIFCPNETEAELLCGFPVDSDESCQRALTFFLEQGARVPVITLGERGAAFATKEHPDMQTVKTDAVVPVDSTGAGDAFVGALACLLATKPDTDFAEAVSRACKYASLTVQSAGTQPSYPTRQQLHMSFFH</sequence>
<keyword evidence="16" id="KW-1185">Reference proteome</keyword>
<dbReference type="NCBIfam" id="TIGR02152">
    <property type="entry name" value="D_ribokin_bact"/>
    <property type="match status" value="1"/>
</dbReference>
<evidence type="ECO:0000256" key="1">
    <source>
        <dbReference type="ARBA" id="ARBA00005380"/>
    </source>
</evidence>
<evidence type="ECO:0000256" key="7">
    <source>
        <dbReference type="ARBA" id="ARBA00022741"/>
    </source>
</evidence>
<dbReference type="InterPro" id="IPR011877">
    <property type="entry name" value="Ribokinase"/>
</dbReference>
<dbReference type="InterPro" id="IPR002173">
    <property type="entry name" value="Carboh/pur_kinase_PfkB_CS"/>
</dbReference>
<dbReference type="GO" id="GO:0004747">
    <property type="term" value="F:ribokinase activity"/>
    <property type="evidence" value="ECO:0007669"/>
    <property type="project" value="UniProtKB-UniRule"/>
</dbReference>
<evidence type="ECO:0000256" key="11">
    <source>
        <dbReference type="ARBA" id="ARBA00022958"/>
    </source>
</evidence>
<evidence type="ECO:0000313" key="15">
    <source>
        <dbReference type="EMBL" id="OQV14949.1"/>
    </source>
</evidence>
<evidence type="ECO:0000256" key="13">
    <source>
        <dbReference type="HAMAP-Rule" id="MF_03215"/>
    </source>
</evidence>
<dbReference type="GO" id="GO:0005524">
    <property type="term" value="F:ATP binding"/>
    <property type="evidence" value="ECO:0007669"/>
    <property type="project" value="UniProtKB-UniRule"/>
</dbReference>
<dbReference type="SUPFAM" id="SSF53613">
    <property type="entry name" value="Ribokinase-like"/>
    <property type="match status" value="1"/>
</dbReference>
<keyword evidence="10 13" id="KW-0460">Magnesium</keyword>
<dbReference type="FunFam" id="3.40.1190.20:FF:000010">
    <property type="entry name" value="Ribokinase"/>
    <property type="match status" value="1"/>
</dbReference>
<dbReference type="GO" id="GO:0046872">
    <property type="term" value="F:metal ion binding"/>
    <property type="evidence" value="ECO:0007669"/>
    <property type="project" value="UniProtKB-KW"/>
</dbReference>
<dbReference type="AlphaFoldDB" id="A0A1W0WIE6"/>
<evidence type="ECO:0000256" key="6">
    <source>
        <dbReference type="ARBA" id="ARBA00022723"/>
    </source>
</evidence>
<comment type="similarity">
    <text evidence="1">Belongs to the carbohydrate kinase pfkB family.</text>
</comment>
<feature type="domain" description="Carbohydrate kinase PfkB" evidence="14">
    <location>
        <begin position="3"/>
        <end position="299"/>
    </location>
</feature>
<feature type="binding site" evidence="13">
    <location>
        <position position="185"/>
    </location>
    <ligand>
        <name>ATP</name>
        <dbReference type="ChEBI" id="CHEBI:30616"/>
    </ligand>
</feature>
<evidence type="ECO:0000256" key="12">
    <source>
        <dbReference type="ARBA" id="ARBA00023277"/>
    </source>
</evidence>
<comment type="cofactor">
    <cofactor evidence="13">
        <name>Mg(2+)</name>
        <dbReference type="ChEBI" id="CHEBI:18420"/>
    </cofactor>
    <text evidence="13">Requires a divalent cation, most likely magnesium in vivo, as an electrophilic catalyst to aid phosphoryl group transfer. It is the chelate of the metal and the nucleotide that is the actual substrate.</text>
</comment>
<evidence type="ECO:0000256" key="2">
    <source>
        <dbReference type="ARBA" id="ARBA00012035"/>
    </source>
</evidence>
<keyword evidence="7 13" id="KW-0547">Nucleotide-binding</keyword>
<feature type="binding site" evidence="13">
    <location>
        <begin position="39"/>
        <end position="43"/>
    </location>
    <ligand>
        <name>substrate</name>
    </ligand>
</feature>
<dbReference type="PROSITE" id="PS00584">
    <property type="entry name" value="PFKB_KINASES_2"/>
    <property type="match status" value="1"/>
</dbReference>
<comment type="subunit">
    <text evidence="13">Homodimer.</text>
</comment>
<feature type="binding site" evidence="13">
    <location>
        <position position="292"/>
    </location>
    <ligand>
        <name>K(+)</name>
        <dbReference type="ChEBI" id="CHEBI:29103"/>
    </ligand>
</feature>
<keyword evidence="8 13" id="KW-0418">Kinase</keyword>
<dbReference type="GO" id="GO:0019303">
    <property type="term" value="P:D-ribose catabolic process"/>
    <property type="evidence" value="ECO:0007669"/>
    <property type="project" value="UniProtKB-UniRule"/>
</dbReference>
<dbReference type="InterPro" id="IPR029056">
    <property type="entry name" value="Ribokinase-like"/>
</dbReference>
<evidence type="ECO:0000256" key="5">
    <source>
        <dbReference type="ARBA" id="ARBA00022679"/>
    </source>
</evidence>
<dbReference type="HAMAP" id="MF_01987">
    <property type="entry name" value="Ribokinase"/>
    <property type="match status" value="1"/>
</dbReference>
<feature type="active site" description="Proton acceptor" evidence="13">
    <location>
        <position position="255"/>
    </location>
</feature>
<dbReference type="Gene3D" id="3.40.1190.20">
    <property type="match status" value="1"/>
</dbReference>
<dbReference type="PANTHER" id="PTHR10584:SF166">
    <property type="entry name" value="RIBOKINASE"/>
    <property type="match status" value="1"/>
</dbReference>
<dbReference type="PANTHER" id="PTHR10584">
    <property type="entry name" value="SUGAR KINASE"/>
    <property type="match status" value="1"/>
</dbReference>
<keyword evidence="11 13" id="KW-0630">Potassium</keyword>
<evidence type="ECO:0000256" key="9">
    <source>
        <dbReference type="ARBA" id="ARBA00022840"/>
    </source>
</evidence>
<dbReference type="UniPathway" id="UPA00916">
    <property type="reaction ID" value="UER00889"/>
</dbReference>
<feature type="binding site" evidence="13">
    <location>
        <position position="140"/>
    </location>
    <ligand>
        <name>substrate</name>
    </ligand>
</feature>
<feature type="binding site" evidence="13">
    <location>
        <position position="287"/>
    </location>
    <ligand>
        <name>K(+)</name>
        <dbReference type="ChEBI" id="CHEBI:29103"/>
    </ligand>
</feature>
<proteinExistence type="inferred from homology"/>
<keyword evidence="5 13" id="KW-0808">Transferase</keyword>
<feature type="binding site" evidence="13">
    <location>
        <position position="242"/>
    </location>
    <ligand>
        <name>ATP</name>
        <dbReference type="ChEBI" id="CHEBI:30616"/>
    </ligand>
</feature>
<feature type="binding site" evidence="13">
    <location>
        <begin position="254"/>
        <end position="255"/>
    </location>
    <ligand>
        <name>ATP</name>
        <dbReference type="ChEBI" id="CHEBI:30616"/>
    </ligand>
</feature>
<organism evidence="15 16">
    <name type="scientific">Hypsibius exemplaris</name>
    <name type="common">Freshwater tardigrade</name>
    <dbReference type="NCBI Taxonomy" id="2072580"/>
    <lineage>
        <taxon>Eukaryota</taxon>
        <taxon>Metazoa</taxon>
        <taxon>Ecdysozoa</taxon>
        <taxon>Tardigrada</taxon>
        <taxon>Eutardigrada</taxon>
        <taxon>Parachela</taxon>
        <taxon>Hypsibioidea</taxon>
        <taxon>Hypsibiidae</taxon>
        <taxon>Hypsibius</taxon>
    </lineage>
</organism>
<comment type="function">
    <text evidence="13">Catalyzes the phosphorylation of ribose at O-5 in a reaction requiring ATP and magnesium. The resulting D-ribose-5-phosphate can then be used either for sythesis of nucleotides, histidine, and tryptophan, or as a component of the pentose phosphate pathway.</text>
</comment>
<dbReference type="EC" id="2.7.1.15" evidence="2 13"/>
<dbReference type="Pfam" id="PF00294">
    <property type="entry name" value="PfkB"/>
    <property type="match status" value="1"/>
</dbReference>
<feature type="binding site" evidence="13">
    <location>
        <position position="296"/>
    </location>
    <ligand>
        <name>K(+)</name>
        <dbReference type="ChEBI" id="CHEBI:29103"/>
    </ligand>
</feature>
<comment type="caution">
    <text evidence="15">The sequence shown here is derived from an EMBL/GenBank/DDBJ whole genome shotgun (WGS) entry which is preliminary data.</text>
</comment>
<dbReference type="Proteomes" id="UP000192578">
    <property type="component" value="Unassembled WGS sequence"/>
</dbReference>
<comment type="catalytic activity">
    <reaction evidence="13">
        <text>D-ribose + ATP = D-ribose 5-phosphate + ADP + H(+)</text>
        <dbReference type="Rhea" id="RHEA:13697"/>
        <dbReference type="ChEBI" id="CHEBI:15378"/>
        <dbReference type="ChEBI" id="CHEBI:30616"/>
        <dbReference type="ChEBI" id="CHEBI:47013"/>
        <dbReference type="ChEBI" id="CHEBI:78346"/>
        <dbReference type="ChEBI" id="CHEBI:456216"/>
        <dbReference type="EC" id="2.7.1.15"/>
    </reaction>
</comment>
<keyword evidence="12 13" id="KW-0119">Carbohydrate metabolism</keyword>
<feature type="binding site" evidence="13">
    <location>
        <position position="290"/>
    </location>
    <ligand>
        <name>K(+)</name>
        <dbReference type="ChEBI" id="CHEBI:29103"/>
    </ligand>
</feature>
<comment type="similarity">
    <text evidence="13">Belongs to the carbohydrate kinase PfkB family. Ribokinase subfamily.</text>
</comment>
<protein>
    <recommendedName>
        <fullName evidence="3 13">Ribokinase</fullName>
        <shortName evidence="13">RK</shortName>
        <ecNumber evidence="2 13">2.7.1.15</ecNumber>
    </recommendedName>
</protein>
<accession>A0A1W0WIE6</accession>
<evidence type="ECO:0000259" key="14">
    <source>
        <dbReference type="Pfam" id="PF00294"/>
    </source>
</evidence>
<dbReference type="InterPro" id="IPR002139">
    <property type="entry name" value="Ribo/fructo_kinase"/>
</dbReference>
<reference evidence="16" key="1">
    <citation type="submission" date="2017-01" db="EMBL/GenBank/DDBJ databases">
        <title>Comparative genomics of anhydrobiosis in the tardigrade Hypsibius dujardini.</title>
        <authorList>
            <person name="Yoshida Y."/>
            <person name="Koutsovoulos G."/>
            <person name="Laetsch D."/>
            <person name="Stevens L."/>
            <person name="Kumar S."/>
            <person name="Horikawa D."/>
            <person name="Ishino K."/>
            <person name="Komine S."/>
            <person name="Tomita M."/>
            <person name="Blaxter M."/>
            <person name="Arakawa K."/>
        </authorList>
    </citation>
    <scope>NUCLEOTIDE SEQUENCE [LARGE SCALE GENOMIC DNA]</scope>
    <source>
        <strain evidence="16">Z151</strain>
    </source>
</reference>
<keyword evidence="13" id="KW-0539">Nucleus</keyword>
<keyword evidence="6 13" id="KW-0479">Metal-binding</keyword>